<dbReference type="Proteomes" id="UP000184267">
    <property type="component" value="Unassembled WGS sequence"/>
</dbReference>
<name>A0A1M2VVN0_TRAPU</name>
<feature type="compositionally biased region" description="Polar residues" evidence="1">
    <location>
        <begin position="65"/>
        <end position="79"/>
    </location>
</feature>
<reference evidence="2 3" key="1">
    <citation type="submission" date="2016-10" db="EMBL/GenBank/DDBJ databases">
        <title>Genome sequence of the basidiomycete white-rot fungus Trametes pubescens.</title>
        <authorList>
            <person name="Makela M.R."/>
            <person name="Granchi Z."/>
            <person name="Peng M."/>
            <person name="De Vries R.P."/>
            <person name="Grigoriev I."/>
            <person name="Riley R."/>
            <person name="Hilden K."/>
        </authorList>
    </citation>
    <scope>NUCLEOTIDE SEQUENCE [LARGE SCALE GENOMIC DNA]</scope>
    <source>
        <strain evidence="2 3">FBCC735</strain>
    </source>
</reference>
<comment type="caution">
    <text evidence="2">The sequence shown here is derived from an EMBL/GenBank/DDBJ whole genome shotgun (WGS) entry which is preliminary data.</text>
</comment>
<protein>
    <submittedName>
        <fullName evidence="2">Uncharacterized protein</fullName>
    </submittedName>
</protein>
<organism evidence="2 3">
    <name type="scientific">Trametes pubescens</name>
    <name type="common">White-rot fungus</name>
    <dbReference type="NCBI Taxonomy" id="154538"/>
    <lineage>
        <taxon>Eukaryota</taxon>
        <taxon>Fungi</taxon>
        <taxon>Dikarya</taxon>
        <taxon>Basidiomycota</taxon>
        <taxon>Agaricomycotina</taxon>
        <taxon>Agaricomycetes</taxon>
        <taxon>Polyporales</taxon>
        <taxon>Polyporaceae</taxon>
        <taxon>Trametes</taxon>
    </lineage>
</organism>
<feature type="region of interest" description="Disordered" evidence="1">
    <location>
        <begin position="1"/>
        <end position="93"/>
    </location>
</feature>
<dbReference type="OrthoDB" id="2758515at2759"/>
<accession>A0A1M2VVN0</accession>
<proteinExistence type="predicted"/>
<sequence>MPRYTVTPTFDKRDAHSMSRPMPCEHTQNTATMRQQEEAGPSAPTHTTTPAPPSKAVEDWRRNVAKQTGLAQRISSTTAAPAVPHRGLAPPPRLTYQTDERVMVYMPDGNGGLWRPGKIADLKNFRPKITVTGSFSYPVVLDQWFPRIMQWFDEGQDHIYPLD</sequence>
<dbReference type="EMBL" id="MNAD01000615">
    <property type="protein sequence ID" value="OJT11586.1"/>
    <property type="molecule type" value="Genomic_DNA"/>
</dbReference>
<keyword evidence="3" id="KW-1185">Reference proteome</keyword>
<evidence type="ECO:0000256" key="1">
    <source>
        <dbReference type="SAM" id="MobiDB-lite"/>
    </source>
</evidence>
<gene>
    <name evidence="2" type="ORF">TRAPUB_11895</name>
</gene>
<evidence type="ECO:0000313" key="3">
    <source>
        <dbReference type="Proteomes" id="UP000184267"/>
    </source>
</evidence>
<evidence type="ECO:0000313" key="2">
    <source>
        <dbReference type="EMBL" id="OJT11586.1"/>
    </source>
</evidence>
<dbReference type="AlphaFoldDB" id="A0A1M2VVN0"/>